<protein>
    <submittedName>
        <fullName evidence="2">Chromosome partitioning protein</fullName>
    </submittedName>
</protein>
<dbReference type="RefSeq" id="WP_139224901.1">
    <property type="nucleotide sequence ID" value="NZ_FOVF01000008.1"/>
</dbReference>
<dbReference type="InterPro" id="IPR050678">
    <property type="entry name" value="DNA_Partitioning_ATPase"/>
</dbReference>
<name>A0A1I4X7W6_9GAMM</name>
<dbReference type="PANTHER" id="PTHR13696">
    <property type="entry name" value="P-LOOP CONTAINING NUCLEOSIDE TRIPHOSPHATE HYDROLASE"/>
    <property type="match status" value="1"/>
</dbReference>
<dbReference type="STRING" id="578942.SAMN05216289_10825"/>
<dbReference type="CDD" id="cd02042">
    <property type="entry name" value="ParAB_family"/>
    <property type="match status" value="1"/>
</dbReference>
<evidence type="ECO:0000259" key="1">
    <source>
        <dbReference type="Pfam" id="PF01656"/>
    </source>
</evidence>
<gene>
    <name evidence="2" type="ORF">SAMN05216289_10825</name>
</gene>
<dbReference type="PIRSF" id="PIRSF009320">
    <property type="entry name" value="Nuc_binding_HP_1000"/>
    <property type="match status" value="1"/>
</dbReference>
<dbReference type="Proteomes" id="UP000198575">
    <property type="component" value="Unassembled WGS sequence"/>
</dbReference>
<dbReference type="OrthoDB" id="8950613at2"/>
<evidence type="ECO:0000313" key="3">
    <source>
        <dbReference type="Proteomes" id="UP000198575"/>
    </source>
</evidence>
<keyword evidence="3" id="KW-1185">Reference proteome</keyword>
<proteinExistence type="predicted"/>
<dbReference type="SUPFAM" id="SSF52540">
    <property type="entry name" value="P-loop containing nucleoside triphosphate hydrolases"/>
    <property type="match status" value="1"/>
</dbReference>
<dbReference type="PANTHER" id="PTHR13696:SF96">
    <property type="entry name" value="COBQ_COBB_MIND_PARA NUCLEOTIDE BINDING DOMAIN-CONTAINING PROTEIN"/>
    <property type="match status" value="1"/>
</dbReference>
<dbReference type="InterPro" id="IPR002586">
    <property type="entry name" value="CobQ/CobB/MinD/ParA_Nub-bd_dom"/>
</dbReference>
<evidence type="ECO:0000313" key="2">
    <source>
        <dbReference type="EMBL" id="SFN21536.1"/>
    </source>
</evidence>
<dbReference type="EMBL" id="FOVF01000008">
    <property type="protein sequence ID" value="SFN21536.1"/>
    <property type="molecule type" value="Genomic_DNA"/>
</dbReference>
<dbReference type="Gene3D" id="3.40.50.300">
    <property type="entry name" value="P-loop containing nucleotide triphosphate hydrolases"/>
    <property type="match status" value="1"/>
</dbReference>
<dbReference type="AlphaFoldDB" id="A0A1I4X7W6"/>
<sequence length="237" mass="25969">MFRVLVANSKGGCGKTTLTTTLAGYFARSGRATTLIDCDPQGSSSAWCAQRSEHLPQVHALASNDPSYGLSSGWVLRIPAKTEVLLIDTPAGLRSHEFAQFARHADALVIPVIPSPIDLRATLGFIDMVRKLDEVRKGRLRVAMIANRLRANTISARQLDTTLERLTEAAMIRVRDSQVYVGLADRGQSVFDNDSKAVLAHRDDWTPLLNWLERRAADARPSGNITPLVPPGQRFGN</sequence>
<reference evidence="2 3" key="1">
    <citation type="submission" date="2016-10" db="EMBL/GenBank/DDBJ databases">
        <authorList>
            <person name="de Groot N.N."/>
        </authorList>
    </citation>
    <scope>NUCLEOTIDE SEQUENCE [LARGE SCALE GENOMIC DNA]</scope>
    <source>
        <strain evidence="2 3">CGMCC 1.7659</strain>
    </source>
</reference>
<feature type="domain" description="CobQ/CobB/MinD/ParA nucleotide binding" evidence="1">
    <location>
        <begin position="5"/>
        <end position="158"/>
    </location>
</feature>
<accession>A0A1I4X7W6</accession>
<organism evidence="2 3">
    <name type="scientific">Dokdonella immobilis</name>
    <dbReference type="NCBI Taxonomy" id="578942"/>
    <lineage>
        <taxon>Bacteria</taxon>
        <taxon>Pseudomonadati</taxon>
        <taxon>Pseudomonadota</taxon>
        <taxon>Gammaproteobacteria</taxon>
        <taxon>Lysobacterales</taxon>
        <taxon>Rhodanobacteraceae</taxon>
        <taxon>Dokdonella</taxon>
    </lineage>
</organism>
<dbReference type="InterPro" id="IPR027417">
    <property type="entry name" value="P-loop_NTPase"/>
</dbReference>
<dbReference type="Pfam" id="PF01656">
    <property type="entry name" value="CbiA"/>
    <property type="match status" value="1"/>
</dbReference>